<dbReference type="EMBL" id="JANPWB010000012">
    <property type="protein sequence ID" value="KAJ1117030.1"/>
    <property type="molecule type" value="Genomic_DNA"/>
</dbReference>
<protein>
    <submittedName>
        <fullName evidence="2">Uncharacterized protein</fullName>
    </submittedName>
</protein>
<feature type="compositionally biased region" description="Polar residues" evidence="1">
    <location>
        <begin position="1"/>
        <end position="12"/>
    </location>
</feature>
<dbReference type="Proteomes" id="UP001066276">
    <property type="component" value="Chromosome 8"/>
</dbReference>
<feature type="compositionally biased region" description="Basic residues" evidence="1">
    <location>
        <begin position="153"/>
        <end position="163"/>
    </location>
</feature>
<keyword evidence="3" id="KW-1185">Reference proteome</keyword>
<evidence type="ECO:0000313" key="2">
    <source>
        <dbReference type="EMBL" id="KAJ1117030.1"/>
    </source>
</evidence>
<comment type="caution">
    <text evidence="2">The sequence shown here is derived from an EMBL/GenBank/DDBJ whole genome shotgun (WGS) entry which is preliminary data.</text>
</comment>
<feature type="region of interest" description="Disordered" evidence="1">
    <location>
        <begin position="132"/>
        <end position="181"/>
    </location>
</feature>
<evidence type="ECO:0000256" key="1">
    <source>
        <dbReference type="SAM" id="MobiDB-lite"/>
    </source>
</evidence>
<gene>
    <name evidence="2" type="ORF">NDU88_005231</name>
</gene>
<reference evidence="2" key="1">
    <citation type="journal article" date="2022" name="bioRxiv">
        <title>Sequencing and chromosome-scale assembly of the giantPleurodeles waltlgenome.</title>
        <authorList>
            <person name="Brown T."/>
            <person name="Elewa A."/>
            <person name="Iarovenko S."/>
            <person name="Subramanian E."/>
            <person name="Araus A.J."/>
            <person name="Petzold A."/>
            <person name="Susuki M."/>
            <person name="Suzuki K.-i.T."/>
            <person name="Hayashi T."/>
            <person name="Toyoda A."/>
            <person name="Oliveira C."/>
            <person name="Osipova E."/>
            <person name="Leigh N.D."/>
            <person name="Simon A."/>
            <person name="Yun M.H."/>
        </authorList>
    </citation>
    <scope>NUCLEOTIDE SEQUENCE</scope>
    <source>
        <strain evidence="2">20211129_DDA</strain>
        <tissue evidence="2">Liver</tissue>
    </source>
</reference>
<name>A0AAV7NLV1_PLEWA</name>
<dbReference type="AlphaFoldDB" id="A0AAV7NLV1"/>
<sequence length="181" mass="19668">MESRSPAHSTQRAGIHDRWRALSPVQGAPHRVARSTSASPIPVTAILHCCYFGRERSGDPARPAPSPQSTFRHLSNARVRSAAPILLMDSSGALVQSGHVWGPGLQPRRGGPDQVAILFLLGRATERARGPFWATSSPQLGPQGVGNPLERSRQRRRHSRPRHIRADDGGVESALRVRPPS</sequence>
<feature type="region of interest" description="Disordered" evidence="1">
    <location>
        <begin position="1"/>
        <end position="20"/>
    </location>
</feature>
<proteinExistence type="predicted"/>
<accession>A0AAV7NLV1</accession>
<evidence type="ECO:0000313" key="3">
    <source>
        <dbReference type="Proteomes" id="UP001066276"/>
    </source>
</evidence>
<organism evidence="2 3">
    <name type="scientific">Pleurodeles waltl</name>
    <name type="common">Iberian ribbed newt</name>
    <dbReference type="NCBI Taxonomy" id="8319"/>
    <lineage>
        <taxon>Eukaryota</taxon>
        <taxon>Metazoa</taxon>
        <taxon>Chordata</taxon>
        <taxon>Craniata</taxon>
        <taxon>Vertebrata</taxon>
        <taxon>Euteleostomi</taxon>
        <taxon>Amphibia</taxon>
        <taxon>Batrachia</taxon>
        <taxon>Caudata</taxon>
        <taxon>Salamandroidea</taxon>
        <taxon>Salamandridae</taxon>
        <taxon>Pleurodelinae</taxon>
        <taxon>Pleurodeles</taxon>
    </lineage>
</organism>